<keyword evidence="2 3" id="KW-0378">Hydrolase</keyword>
<gene>
    <name evidence="3" type="primary">besA</name>
    <name evidence="3" type="ORF">LMG3328_00440</name>
</gene>
<organism evidence="3 4">
    <name type="scientific">Achromobacter ruhlandii</name>
    <dbReference type="NCBI Taxonomy" id="72557"/>
    <lineage>
        <taxon>Bacteria</taxon>
        <taxon>Pseudomonadati</taxon>
        <taxon>Pseudomonadota</taxon>
        <taxon>Betaproteobacteria</taxon>
        <taxon>Burkholderiales</taxon>
        <taxon>Alcaligenaceae</taxon>
        <taxon>Achromobacter</taxon>
    </lineage>
</organism>
<reference evidence="3 4" key="1">
    <citation type="submission" date="2020-04" db="EMBL/GenBank/DDBJ databases">
        <authorList>
            <person name="De Canck E."/>
        </authorList>
    </citation>
    <scope>NUCLEOTIDE SEQUENCE [LARGE SCALE GENOMIC DNA]</scope>
    <source>
        <strain evidence="3 4">LMG 3328</strain>
    </source>
</reference>
<dbReference type="GO" id="GO:0016788">
    <property type="term" value="F:hydrolase activity, acting on ester bonds"/>
    <property type="evidence" value="ECO:0007669"/>
    <property type="project" value="TreeGrafter"/>
</dbReference>
<evidence type="ECO:0000313" key="4">
    <source>
        <dbReference type="Proteomes" id="UP000494122"/>
    </source>
</evidence>
<evidence type="ECO:0000313" key="3">
    <source>
        <dbReference type="EMBL" id="CAB3824484.1"/>
    </source>
</evidence>
<dbReference type="EC" id="3.1.-.-" evidence="3"/>
<sequence>MKTKIPRPISAAVLACILATAAQAQAPAATPDAPPRPGMQLLGETVADHPSAVYRYETHNLDSDDGKRHYRIQIAIPRKAPDSGGSPVLYMLDGNAALATLTPADLDTLGRGRTPVLVALGYDVDTRNDVVSRAYDYTPPVFVNGKPVPDPVVRGRVGGGADVFLEFIRAKVKPLVRERAAIDPQREYLWGHSYGGLFTLHVLFTQPQAFARYIVGDPSAWWHDGALVGEWRRFDARKAAGKRVAILVGTKPRDPNRPLPGGAVPTAGEDPRAAVREMAQGLRFAGADASYEAFPQFGHGEMIRASLERALEVAMQP</sequence>
<dbReference type="InterPro" id="IPR029058">
    <property type="entry name" value="AB_hydrolase_fold"/>
</dbReference>
<dbReference type="Gene3D" id="3.40.50.1820">
    <property type="entry name" value="alpha/beta hydrolase"/>
    <property type="match status" value="1"/>
</dbReference>
<proteinExistence type="inferred from homology"/>
<dbReference type="Proteomes" id="UP000494122">
    <property type="component" value="Unassembled WGS sequence"/>
</dbReference>
<accession>A0A2M9H4N8</accession>
<protein>
    <submittedName>
        <fullName evidence="3">Ferri-bacillibactin esterase BesA</fullName>
        <ecNumber evidence="3">3.1.-.-</ecNumber>
    </submittedName>
</protein>
<evidence type="ECO:0000256" key="1">
    <source>
        <dbReference type="ARBA" id="ARBA00005622"/>
    </source>
</evidence>
<dbReference type="PANTHER" id="PTHR40841:SF2">
    <property type="entry name" value="SIDEROPHORE-DEGRADING ESTERASE (EUROFUNG)"/>
    <property type="match status" value="1"/>
</dbReference>
<dbReference type="EMBL" id="CADILE010000001">
    <property type="protein sequence ID" value="CAB3824484.1"/>
    <property type="molecule type" value="Genomic_DNA"/>
</dbReference>
<dbReference type="AlphaFoldDB" id="A0A2M9H4N8"/>
<comment type="similarity">
    <text evidence="1">Belongs to the esterase D family.</text>
</comment>
<dbReference type="RefSeq" id="WP_068951642.1">
    <property type="nucleotide sequence ID" value="NZ_CADILE010000001.1"/>
</dbReference>
<dbReference type="InterPro" id="IPR000801">
    <property type="entry name" value="Esterase-like"/>
</dbReference>
<name>A0A2M9H4N8_9BURK</name>
<dbReference type="Pfam" id="PF00756">
    <property type="entry name" value="Esterase"/>
    <property type="match status" value="1"/>
</dbReference>
<dbReference type="PANTHER" id="PTHR40841">
    <property type="entry name" value="SIDEROPHORE TRIACETYLFUSARININE C ESTERASE"/>
    <property type="match status" value="1"/>
</dbReference>
<dbReference type="InterPro" id="IPR052558">
    <property type="entry name" value="Siderophore_Hydrolase_D"/>
</dbReference>
<evidence type="ECO:0000256" key="2">
    <source>
        <dbReference type="ARBA" id="ARBA00022801"/>
    </source>
</evidence>
<dbReference type="SUPFAM" id="SSF53474">
    <property type="entry name" value="alpha/beta-Hydrolases"/>
    <property type="match status" value="1"/>
</dbReference>